<evidence type="ECO:0000256" key="5">
    <source>
        <dbReference type="ARBA" id="ARBA00048964"/>
    </source>
</evidence>
<reference evidence="9" key="1">
    <citation type="journal article" date="2013" name="Science">
        <title>Gene transfer from bacteria and archaea facilitated evolution of an extremophilic eukaryote.</title>
        <authorList>
            <person name="Schonknecht G."/>
            <person name="Chen W.H."/>
            <person name="Ternes C.M."/>
            <person name="Barbier G.G."/>
            <person name="Shrestha R.P."/>
            <person name="Stanke M."/>
            <person name="Brautigam A."/>
            <person name="Baker B.J."/>
            <person name="Banfield J.F."/>
            <person name="Garavito R.M."/>
            <person name="Carr K."/>
            <person name="Wilkerson C."/>
            <person name="Rensing S.A."/>
            <person name="Gagneul D."/>
            <person name="Dickenson N.E."/>
            <person name="Oesterhelt C."/>
            <person name="Lercher M.J."/>
            <person name="Weber A.P."/>
        </authorList>
    </citation>
    <scope>NUCLEOTIDE SEQUENCE [LARGE SCALE GENOMIC DNA]</scope>
    <source>
        <strain evidence="9">074W</strain>
    </source>
</reference>
<comment type="catalytic activity">
    <reaction evidence="5 6">
        <text>D-glucosamine 6-phosphate + acetyl-CoA = N-acetyl-D-glucosamine 6-phosphate + CoA + H(+)</text>
        <dbReference type="Rhea" id="RHEA:10292"/>
        <dbReference type="ChEBI" id="CHEBI:15378"/>
        <dbReference type="ChEBI" id="CHEBI:57287"/>
        <dbReference type="ChEBI" id="CHEBI:57288"/>
        <dbReference type="ChEBI" id="CHEBI:57513"/>
        <dbReference type="ChEBI" id="CHEBI:58725"/>
        <dbReference type="EC" id="2.3.1.4"/>
    </reaction>
</comment>
<organism evidence="8 9">
    <name type="scientific">Galdieria sulphuraria</name>
    <name type="common">Red alga</name>
    <dbReference type="NCBI Taxonomy" id="130081"/>
    <lineage>
        <taxon>Eukaryota</taxon>
        <taxon>Rhodophyta</taxon>
        <taxon>Bangiophyceae</taxon>
        <taxon>Galdieriales</taxon>
        <taxon>Galdieriaceae</taxon>
        <taxon>Galdieria</taxon>
    </lineage>
</organism>
<evidence type="ECO:0000256" key="2">
    <source>
        <dbReference type="ARBA" id="ARBA00006048"/>
    </source>
</evidence>
<dbReference type="eggNOG" id="KOG3396">
    <property type="taxonomic scope" value="Eukaryota"/>
</dbReference>
<dbReference type="UniPathway" id="UPA00113">
    <property type="reaction ID" value="UER00529"/>
</dbReference>
<feature type="domain" description="N-acetyltransferase" evidence="7">
    <location>
        <begin position="7"/>
        <end position="151"/>
    </location>
</feature>
<keyword evidence="4 6" id="KW-0012">Acyltransferase</keyword>
<accession>M2XX54</accession>
<dbReference type="GeneID" id="17087066"/>
<dbReference type="InterPro" id="IPR039143">
    <property type="entry name" value="GNPNAT1-like"/>
</dbReference>
<dbReference type="RefSeq" id="XP_005704728.1">
    <property type="nucleotide sequence ID" value="XM_005704671.1"/>
</dbReference>
<evidence type="ECO:0000256" key="3">
    <source>
        <dbReference type="ARBA" id="ARBA00022679"/>
    </source>
</evidence>
<dbReference type="InterPro" id="IPR000182">
    <property type="entry name" value="GNAT_dom"/>
</dbReference>
<dbReference type="EC" id="2.3.1.4" evidence="6"/>
<comment type="pathway">
    <text evidence="1 6">Nucleotide-sugar biosynthesis; UDP-N-acetyl-alpha-D-glucosamine biosynthesis; N-acetyl-alpha-D-glucosamine 1-phosphate from alpha-D-glucosamine 6-phosphate (route I): step 1/2.</text>
</comment>
<evidence type="ECO:0000313" key="9">
    <source>
        <dbReference type="Proteomes" id="UP000030680"/>
    </source>
</evidence>
<evidence type="ECO:0000259" key="7">
    <source>
        <dbReference type="PROSITE" id="PS51186"/>
    </source>
</evidence>
<keyword evidence="3 6" id="KW-0808">Transferase</keyword>
<evidence type="ECO:0000256" key="6">
    <source>
        <dbReference type="RuleBase" id="RU365086"/>
    </source>
</evidence>
<dbReference type="PROSITE" id="PS51186">
    <property type="entry name" value="GNAT"/>
    <property type="match status" value="1"/>
</dbReference>
<name>M2XX54_GALSU</name>
<dbReference type="KEGG" id="gsl:Gasu_43710"/>
<dbReference type="GO" id="GO:0004343">
    <property type="term" value="F:glucosamine 6-phosphate N-acetyltransferase activity"/>
    <property type="evidence" value="ECO:0007669"/>
    <property type="project" value="UniProtKB-UniRule"/>
</dbReference>
<comment type="similarity">
    <text evidence="2 6">Belongs to the acetyltransferase family. GNA1 subfamily.</text>
</comment>
<dbReference type="CDD" id="cd04301">
    <property type="entry name" value="NAT_SF"/>
    <property type="match status" value="1"/>
</dbReference>
<evidence type="ECO:0000313" key="8">
    <source>
        <dbReference type="EMBL" id="EME28208.1"/>
    </source>
</evidence>
<dbReference type="GO" id="GO:0006048">
    <property type="term" value="P:UDP-N-acetylglucosamine biosynthetic process"/>
    <property type="evidence" value="ECO:0007669"/>
    <property type="project" value="UniProtKB-UniRule"/>
</dbReference>
<proteinExistence type="inferred from homology"/>
<dbReference type="PANTHER" id="PTHR13355:SF11">
    <property type="entry name" value="GLUCOSAMINE 6-PHOSPHATE N-ACETYLTRANSFERASE"/>
    <property type="match status" value="1"/>
</dbReference>
<dbReference type="Proteomes" id="UP000030680">
    <property type="component" value="Unassembled WGS sequence"/>
</dbReference>
<dbReference type="PANTHER" id="PTHR13355">
    <property type="entry name" value="GLUCOSAMINE 6-PHOSPHATE N-ACETYLTRANSFERASE"/>
    <property type="match status" value="1"/>
</dbReference>
<dbReference type="AlphaFoldDB" id="M2XX54"/>
<protein>
    <recommendedName>
        <fullName evidence="6">Glucosamine 6-phosphate N-acetyltransferase</fullName>
        <ecNumber evidence="6">2.3.1.4</ecNumber>
    </recommendedName>
</protein>
<dbReference type="STRING" id="130081.M2XX54"/>
<dbReference type="Pfam" id="PF00583">
    <property type="entry name" value="Acetyltransf_1"/>
    <property type="match status" value="1"/>
</dbReference>
<dbReference type="Gene3D" id="3.40.630.30">
    <property type="match status" value="1"/>
</dbReference>
<dbReference type="OMA" id="NQRYDWI"/>
<dbReference type="InterPro" id="IPR016181">
    <property type="entry name" value="Acyl_CoA_acyltransferase"/>
</dbReference>
<dbReference type="Gramene" id="EME28208">
    <property type="protein sequence ID" value="EME28208"/>
    <property type="gene ID" value="Gasu_43710"/>
</dbReference>
<dbReference type="SUPFAM" id="SSF55729">
    <property type="entry name" value="Acyl-CoA N-acyltransferases (Nat)"/>
    <property type="match status" value="1"/>
</dbReference>
<evidence type="ECO:0000256" key="4">
    <source>
        <dbReference type="ARBA" id="ARBA00023315"/>
    </source>
</evidence>
<evidence type="ECO:0000256" key="1">
    <source>
        <dbReference type="ARBA" id="ARBA00004832"/>
    </source>
</evidence>
<dbReference type="FunFam" id="3.40.630.30:FF:000105">
    <property type="entry name" value="Glucosamine 6-phosphate N-acetyltransferase"/>
    <property type="match status" value="1"/>
</dbReference>
<keyword evidence="9" id="KW-1185">Reference proteome</keyword>
<dbReference type="EMBL" id="KB454523">
    <property type="protein sequence ID" value="EME28208.1"/>
    <property type="molecule type" value="Genomic_DNA"/>
</dbReference>
<dbReference type="OrthoDB" id="4135at2759"/>
<sequence length="151" mass="17130">MSSQENIIWRTLSSSDFDKGYTNLLSELSTVGSVEKSEFLSRLHQIQSYPDYYILVAEDVTQSQVIASGTLLVELKFLHNCKSVGHIEDIVVSKLYRGLGLGKILVDKLVQEAKSRNCYKVILSCSPGNVAFYEKCNFVQRELQMVCYFNE</sequence>
<gene>
    <name evidence="8" type="ORF">Gasu_43710</name>
</gene>